<evidence type="ECO:0000313" key="1">
    <source>
        <dbReference type="EMBL" id="MBB5429373.1"/>
    </source>
</evidence>
<keyword evidence="2" id="KW-1185">Reference proteome</keyword>
<evidence type="ECO:0000313" key="2">
    <source>
        <dbReference type="Proteomes" id="UP000592780"/>
    </source>
</evidence>
<proteinExistence type="predicted"/>
<accession>A0A7W8QF81</accession>
<organism evidence="1 2">
    <name type="scientific">Paraburkholderia atlantica</name>
    <dbReference type="NCBI Taxonomy" id="2654982"/>
    <lineage>
        <taxon>Bacteria</taxon>
        <taxon>Pseudomonadati</taxon>
        <taxon>Pseudomonadota</taxon>
        <taxon>Betaproteobacteria</taxon>
        <taxon>Burkholderiales</taxon>
        <taxon>Burkholderiaceae</taxon>
        <taxon>Paraburkholderia</taxon>
    </lineage>
</organism>
<dbReference type="EMBL" id="JACHDD010000024">
    <property type="protein sequence ID" value="MBB5429373.1"/>
    <property type="molecule type" value="Genomic_DNA"/>
</dbReference>
<dbReference type="Proteomes" id="UP000592780">
    <property type="component" value="Unassembled WGS sequence"/>
</dbReference>
<dbReference type="AlphaFoldDB" id="A0A7W8QF81"/>
<reference evidence="1 2" key="1">
    <citation type="submission" date="2020-08" db="EMBL/GenBank/DDBJ databases">
        <title>Genomic Encyclopedia of Type Strains, Phase IV (KMG-V): Genome sequencing to study the core and pangenomes of soil and plant-associated prokaryotes.</title>
        <authorList>
            <person name="Whitman W."/>
        </authorList>
    </citation>
    <scope>NUCLEOTIDE SEQUENCE [LARGE SCALE GENOMIC DNA]</scope>
    <source>
        <strain evidence="1 2">JPY158</strain>
    </source>
</reference>
<protein>
    <submittedName>
        <fullName evidence="1">Uncharacterized protein</fullName>
    </submittedName>
</protein>
<name>A0A7W8QF81_PARAM</name>
<feature type="non-terminal residue" evidence="1">
    <location>
        <position position="1"/>
    </location>
</feature>
<gene>
    <name evidence="1" type="ORF">HDG40_007570</name>
</gene>
<sequence>YRWEGLSIKQDRIPYGGRSGLLEAELCEIELPLANAMRQLDS</sequence>
<comment type="caution">
    <text evidence="1">The sequence shown here is derived from an EMBL/GenBank/DDBJ whole genome shotgun (WGS) entry which is preliminary data.</text>
</comment>